<dbReference type="UniPathway" id="UPA00252"/>
<evidence type="ECO:0000256" key="9">
    <source>
        <dbReference type="ARBA" id="ARBA00023244"/>
    </source>
</evidence>
<protein>
    <recommendedName>
        <fullName evidence="11">HemY N-terminal domain-containing protein</fullName>
    </recommendedName>
</protein>
<reference evidence="12" key="1">
    <citation type="submission" date="2018-05" db="EMBL/GenBank/DDBJ databases">
        <authorList>
            <person name="Lanie J.A."/>
            <person name="Ng W.-L."/>
            <person name="Kazmierczak K.M."/>
            <person name="Andrzejewski T.M."/>
            <person name="Davidsen T.M."/>
            <person name="Wayne K.J."/>
            <person name="Tettelin H."/>
            <person name="Glass J.I."/>
            <person name="Rusch D."/>
            <person name="Podicherti R."/>
            <person name="Tsui H.-C.T."/>
            <person name="Winkler M.E."/>
        </authorList>
    </citation>
    <scope>NUCLEOTIDE SEQUENCE</scope>
</reference>
<dbReference type="InterPro" id="IPR011990">
    <property type="entry name" value="TPR-like_helical_dom_sf"/>
</dbReference>
<feature type="transmembrane region" description="Helical" evidence="10">
    <location>
        <begin position="5"/>
        <end position="24"/>
    </location>
</feature>
<comment type="subcellular location">
    <subcellularLocation>
        <location evidence="2">Cell inner membrane</location>
        <topology evidence="2">Multi-pass membrane protein</topology>
    </subcellularLocation>
</comment>
<name>A0A382BBL7_9ZZZZ</name>
<dbReference type="InterPro" id="IPR010817">
    <property type="entry name" value="HemY_N"/>
</dbReference>
<keyword evidence="7 10" id="KW-1133">Transmembrane helix</keyword>
<dbReference type="NCBIfam" id="TIGR00540">
    <property type="entry name" value="TPR_hemY_coli"/>
    <property type="match status" value="1"/>
</dbReference>
<dbReference type="GO" id="GO:0006779">
    <property type="term" value="P:porphyrin-containing compound biosynthetic process"/>
    <property type="evidence" value="ECO:0007669"/>
    <property type="project" value="UniProtKB-KW"/>
</dbReference>
<evidence type="ECO:0000259" key="11">
    <source>
        <dbReference type="Pfam" id="PF07219"/>
    </source>
</evidence>
<keyword evidence="8 10" id="KW-0472">Membrane</keyword>
<feature type="transmembrane region" description="Helical" evidence="10">
    <location>
        <begin position="44"/>
        <end position="68"/>
    </location>
</feature>
<dbReference type="SUPFAM" id="SSF48452">
    <property type="entry name" value="TPR-like"/>
    <property type="match status" value="2"/>
</dbReference>
<dbReference type="InterPro" id="IPR005254">
    <property type="entry name" value="Heme_biosyn_assoc_TPR_pro"/>
</dbReference>
<organism evidence="12">
    <name type="scientific">marine metagenome</name>
    <dbReference type="NCBI Taxonomy" id="408172"/>
    <lineage>
        <taxon>unclassified sequences</taxon>
        <taxon>metagenomes</taxon>
        <taxon>ecological metagenomes</taxon>
    </lineage>
</organism>
<comment type="pathway">
    <text evidence="3">Porphyrin-containing compound metabolism; protoheme biosynthesis.</text>
</comment>
<gene>
    <name evidence="12" type="ORF">METZ01_LOCUS163461</name>
</gene>
<keyword evidence="4" id="KW-1003">Cell membrane</keyword>
<accession>A0A382BBL7</accession>
<keyword evidence="6 10" id="KW-0812">Transmembrane</keyword>
<evidence type="ECO:0000313" key="12">
    <source>
        <dbReference type="EMBL" id="SVB10607.1"/>
    </source>
</evidence>
<keyword evidence="5" id="KW-0997">Cell inner membrane</keyword>
<dbReference type="Gene3D" id="1.25.40.10">
    <property type="entry name" value="Tetratricopeptide repeat domain"/>
    <property type="match status" value="2"/>
</dbReference>
<dbReference type="Pfam" id="PF07219">
    <property type="entry name" value="HemY_N"/>
    <property type="match status" value="1"/>
</dbReference>
<sequence length="420" mass="48207">MVRLFIYSLLVIVVGLWMTFYMEFPIDPGYLLVAFGSYTFETSLFTLIVALSVLYLLFRFATTILRWINPNRLVYIGKAISEKRKKRERSITIEGVLYLIRGNWRSSYNLLTKSISAKDATVINYLAAAYAAYNLDNRNSWEHWLDKAEQEYPTVGSTVNSLRAQLLFKSGQLEQCVAVLERLKKSSLNDAMLLQLLKEAYLQLKDWNKLKELLPALEKKKVIDDEESARINLLIFKEDLYVCYSGLGQEADEHKVLGHLTLLWKKASARCKENEQIVKLYSELLLKLNEKSAAAKVIEKAITQNWNDSLVLFYGEQDFSTSPQQLLIAEKWLKERPANAYLLLSLGRICMRNELWGKAKEYYEASIKVAPCAEACGELSRLLKYLGELEASETYMKVYGDLIGVQLLELPMPTDNKVSH</sequence>
<evidence type="ECO:0000256" key="7">
    <source>
        <dbReference type="ARBA" id="ARBA00022989"/>
    </source>
</evidence>
<dbReference type="AlphaFoldDB" id="A0A382BBL7"/>
<comment type="function">
    <text evidence="1">Involved in a late step of protoheme IX synthesis.</text>
</comment>
<evidence type="ECO:0000256" key="3">
    <source>
        <dbReference type="ARBA" id="ARBA00004744"/>
    </source>
</evidence>
<dbReference type="EMBL" id="UINC01028858">
    <property type="protein sequence ID" value="SVB10607.1"/>
    <property type="molecule type" value="Genomic_DNA"/>
</dbReference>
<keyword evidence="9" id="KW-0627">Porphyrin biosynthesis</keyword>
<evidence type="ECO:0000256" key="2">
    <source>
        <dbReference type="ARBA" id="ARBA00004429"/>
    </source>
</evidence>
<evidence type="ECO:0000256" key="6">
    <source>
        <dbReference type="ARBA" id="ARBA00022692"/>
    </source>
</evidence>
<evidence type="ECO:0000256" key="4">
    <source>
        <dbReference type="ARBA" id="ARBA00022475"/>
    </source>
</evidence>
<dbReference type="GO" id="GO:0005886">
    <property type="term" value="C:plasma membrane"/>
    <property type="evidence" value="ECO:0007669"/>
    <property type="project" value="UniProtKB-SubCell"/>
</dbReference>
<evidence type="ECO:0000256" key="10">
    <source>
        <dbReference type="SAM" id="Phobius"/>
    </source>
</evidence>
<evidence type="ECO:0000256" key="1">
    <source>
        <dbReference type="ARBA" id="ARBA00002962"/>
    </source>
</evidence>
<dbReference type="GO" id="GO:0042168">
    <property type="term" value="P:heme metabolic process"/>
    <property type="evidence" value="ECO:0007669"/>
    <property type="project" value="InterPro"/>
</dbReference>
<proteinExistence type="predicted"/>
<feature type="domain" description="HemY N-terminal" evidence="11">
    <location>
        <begin position="29"/>
        <end position="134"/>
    </location>
</feature>
<evidence type="ECO:0000256" key="5">
    <source>
        <dbReference type="ARBA" id="ARBA00022519"/>
    </source>
</evidence>
<evidence type="ECO:0000256" key="8">
    <source>
        <dbReference type="ARBA" id="ARBA00023136"/>
    </source>
</evidence>